<organism evidence="1 2">
    <name type="scientific">Phytophthora aleatoria</name>
    <dbReference type="NCBI Taxonomy" id="2496075"/>
    <lineage>
        <taxon>Eukaryota</taxon>
        <taxon>Sar</taxon>
        <taxon>Stramenopiles</taxon>
        <taxon>Oomycota</taxon>
        <taxon>Peronosporomycetes</taxon>
        <taxon>Peronosporales</taxon>
        <taxon>Peronosporaceae</taxon>
        <taxon>Phytophthora</taxon>
    </lineage>
</organism>
<gene>
    <name evidence="1" type="ORF">JG688_00011945</name>
</gene>
<dbReference type="AlphaFoldDB" id="A0A8J5MEJ1"/>
<dbReference type="EMBL" id="JAENGY010000880">
    <property type="protein sequence ID" value="KAG6955274.1"/>
    <property type="molecule type" value="Genomic_DNA"/>
</dbReference>
<reference evidence="1" key="1">
    <citation type="submission" date="2021-01" db="EMBL/GenBank/DDBJ databases">
        <title>Phytophthora aleatoria, a newly-described species from Pinus radiata is distinct from Phytophthora cactorum isolates based on comparative genomics.</title>
        <authorList>
            <person name="Mcdougal R."/>
            <person name="Panda P."/>
            <person name="Williams N."/>
            <person name="Studholme D.J."/>
        </authorList>
    </citation>
    <scope>NUCLEOTIDE SEQUENCE</scope>
    <source>
        <strain evidence="1">NZFS 4037</strain>
    </source>
</reference>
<dbReference type="Proteomes" id="UP000709295">
    <property type="component" value="Unassembled WGS sequence"/>
</dbReference>
<evidence type="ECO:0000313" key="2">
    <source>
        <dbReference type="Proteomes" id="UP000709295"/>
    </source>
</evidence>
<proteinExistence type="predicted"/>
<sequence>MKEEKVIACSAIAQVVALYAESCASRHHRPKSNILTVTALRFEPMLQSAAYASWFEDNLLCTRSTFLLVASFLQEHGIRFAAATFLRKEDSGRTLFFGVSRWVQRGWSCYGHV</sequence>
<evidence type="ECO:0000313" key="1">
    <source>
        <dbReference type="EMBL" id="KAG6955274.1"/>
    </source>
</evidence>
<name>A0A8J5MEJ1_9STRA</name>
<keyword evidence="2" id="KW-1185">Reference proteome</keyword>
<comment type="caution">
    <text evidence="1">The sequence shown here is derived from an EMBL/GenBank/DDBJ whole genome shotgun (WGS) entry which is preliminary data.</text>
</comment>
<accession>A0A8J5MEJ1</accession>
<protein>
    <submittedName>
        <fullName evidence="1">Uncharacterized protein</fullName>
    </submittedName>
</protein>